<name>L8HG06_ACACF</name>
<proteinExistence type="inferred from homology"/>
<organism evidence="4 5">
    <name type="scientific">Acanthamoeba castellanii (strain ATCC 30010 / Neff)</name>
    <dbReference type="NCBI Taxonomy" id="1257118"/>
    <lineage>
        <taxon>Eukaryota</taxon>
        <taxon>Amoebozoa</taxon>
        <taxon>Discosea</taxon>
        <taxon>Longamoebia</taxon>
        <taxon>Centramoebida</taxon>
        <taxon>Acanthamoebidae</taxon>
        <taxon>Acanthamoeba</taxon>
    </lineage>
</organism>
<dbReference type="RefSeq" id="XP_004353176.1">
    <property type="nucleotide sequence ID" value="XM_004353124.1"/>
</dbReference>
<dbReference type="OMA" id="GDCEVNQ"/>
<dbReference type="InterPro" id="IPR036338">
    <property type="entry name" value="Aha1"/>
</dbReference>
<protein>
    <submittedName>
        <fullName evidence="4">Activator of Hsp90 atpase, putative</fullName>
    </submittedName>
</protein>
<dbReference type="OrthoDB" id="567237at2759"/>
<feature type="compositionally biased region" description="Low complexity" evidence="2">
    <location>
        <begin position="174"/>
        <end position="211"/>
    </location>
</feature>
<sequence length="345" mass="38954">MAKVGETDPRWIVAERADGTNVNNWHWTEKNCMPWAKERMPELFEGAKIIENGEDLIKITKVDTMNGECHINTRKGKIFHFFEFEIKLKWSGTIKGDKVEGNFDMPEISFENDMDEHEIRVNVTKAADKHTIRQLVANQGIPKVRKLLETLIEEFRGMRGYLQEVKEVKPLTQTTADSPKPAPAPSHAATTSTPSSSTTTASSSSASGAKTTKVEFNDKFGARPSDIYEALMDPRRVEAYTQSSAQMETKEGGKFALFGGNVTGEFVQLVPNERIVQKWRTSTWPEGHYSTVTIELSEGRKGCDMKLTQVGVPEAEAERTQQAWRENIFERLKRMFGYGMGYSPF</sequence>
<dbReference type="STRING" id="1257118.L8HG06"/>
<evidence type="ECO:0000313" key="4">
    <source>
        <dbReference type="EMBL" id="ELR23648.1"/>
    </source>
</evidence>
<evidence type="ECO:0000256" key="1">
    <source>
        <dbReference type="ARBA" id="ARBA00006817"/>
    </source>
</evidence>
<accession>L8HG06</accession>
<dbReference type="InterPro" id="IPR013538">
    <property type="entry name" value="ASHA1/2-like_C"/>
</dbReference>
<dbReference type="PANTHER" id="PTHR13009:SF22">
    <property type="entry name" value="LD43819P"/>
    <property type="match status" value="1"/>
</dbReference>
<feature type="region of interest" description="Disordered" evidence="2">
    <location>
        <begin position="172"/>
        <end position="211"/>
    </location>
</feature>
<evidence type="ECO:0000313" key="5">
    <source>
        <dbReference type="Proteomes" id="UP000011083"/>
    </source>
</evidence>
<dbReference type="GO" id="GO:0001671">
    <property type="term" value="F:ATPase activator activity"/>
    <property type="evidence" value="ECO:0007669"/>
    <property type="project" value="InterPro"/>
</dbReference>
<feature type="domain" description="Activator of Hsp90 ATPase AHSA1-like N-terminal" evidence="3">
    <location>
        <begin position="29"/>
        <end position="158"/>
    </location>
</feature>
<dbReference type="Gene3D" id="3.30.530.20">
    <property type="match status" value="1"/>
</dbReference>
<dbReference type="Proteomes" id="UP000011083">
    <property type="component" value="Unassembled WGS sequence"/>
</dbReference>
<dbReference type="SUPFAM" id="SSF55961">
    <property type="entry name" value="Bet v1-like"/>
    <property type="match status" value="1"/>
</dbReference>
<comment type="similarity">
    <text evidence="1">Belongs to the AHA1 family.</text>
</comment>
<keyword evidence="5" id="KW-1185">Reference proteome</keyword>
<dbReference type="Pfam" id="PF08327">
    <property type="entry name" value="AHSA1"/>
    <property type="match status" value="1"/>
</dbReference>
<dbReference type="GO" id="GO:0005829">
    <property type="term" value="C:cytosol"/>
    <property type="evidence" value="ECO:0007669"/>
    <property type="project" value="TreeGrafter"/>
</dbReference>
<dbReference type="AlphaFoldDB" id="L8HG06"/>
<dbReference type="GO" id="GO:0051087">
    <property type="term" value="F:protein-folding chaperone binding"/>
    <property type="evidence" value="ECO:0007669"/>
    <property type="project" value="InterPro"/>
</dbReference>
<gene>
    <name evidence="4" type="ORF">ACA1_072810</name>
</gene>
<dbReference type="InterPro" id="IPR023393">
    <property type="entry name" value="START-like_dom_sf"/>
</dbReference>
<dbReference type="GO" id="GO:0006457">
    <property type="term" value="P:protein folding"/>
    <property type="evidence" value="ECO:0007669"/>
    <property type="project" value="TreeGrafter"/>
</dbReference>
<evidence type="ECO:0000256" key="2">
    <source>
        <dbReference type="SAM" id="MobiDB-lite"/>
    </source>
</evidence>
<reference evidence="4 5" key="1">
    <citation type="journal article" date="2013" name="Genome Biol.">
        <title>Genome of Acanthamoeba castellanii highlights extensive lateral gene transfer and early evolution of tyrosine kinase signaling.</title>
        <authorList>
            <person name="Clarke M."/>
            <person name="Lohan A.J."/>
            <person name="Liu B."/>
            <person name="Lagkouvardos I."/>
            <person name="Roy S."/>
            <person name="Zafar N."/>
            <person name="Bertelli C."/>
            <person name="Schilde C."/>
            <person name="Kianianmomeni A."/>
            <person name="Burglin T.R."/>
            <person name="Frech C."/>
            <person name="Turcotte B."/>
            <person name="Kopec K.O."/>
            <person name="Synnott J.M."/>
            <person name="Choo C."/>
            <person name="Paponov I."/>
            <person name="Finkler A."/>
            <person name="Soon Heng Tan C."/>
            <person name="Hutchins A.P."/>
            <person name="Weinmeier T."/>
            <person name="Rattei T."/>
            <person name="Chu J.S."/>
            <person name="Gimenez G."/>
            <person name="Irimia M."/>
            <person name="Rigden D.J."/>
            <person name="Fitzpatrick D.A."/>
            <person name="Lorenzo-Morales J."/>
            <person name="Bateman A."/>
            <person name="Chiu C.H."/>
            <person name="Tang P."/>
            <person name="Hegemann P."/>
            <person name="Fromm H."/>
            <person name="Raoult D."/>
            <person name="Greub G."/>
            <person name="Miranda-Saavedra D."/>
            <person name="Chen N."/>
            <person name="Nash P."/>
            <person name="Ginger M.L."/>
            <person name="Horn M."/>
            <person name="Schaap P."/>
            <person name="Caler L."/>
            <person name="Loftus B."/>
        </authorList>
    </citation>
    <scope>NUCLEOTIDE SEQUENCE [LARGE SCALE GENOMIC DNA]</scope>
    <source>
        <strain evidence="4 5">Neff</strain>
    </source>
</reference>
<dbReference type="SUPFAM" id="SSF103111">
    <property type="entry name" value="Activator of Hsp90 ATPase, Aha1"/>
    <property type="match status" value="1"/>
</dbReference>
<dbReference type="VEuPathDB" id="AmoebaDB:ACA1_072810"/>
<dbReference type="SMART" id="SM01000">
    <property type="entry name" value="Aha1_N"/>
    <property type="match status" value="1"/>
</dbReference>
<evidence type="ECO:0000259" key="3">
    <source>
        <dbReference type="SMART" id="SM01000"/>
    </source>
</evidence>
<dbReference type="InterPro" id="IPR015310">
    <property type="entry name" value="AHSA1-like_N"/>
</dbReference>
<dbReference type="CDD" id="cd08892">
    <property type="entry name" value="SRPBCC_Aha1"/>
    <property type="match status" value="1"/>
</dbReference>
<dbReference type="EMBL" id="KB007857">
    <property type="protein sequence ID" value="ELR23648.1"/>
    <property type="molecule type" value="Genomic_DNA"/>
</dbReference>
<dbReference type="Pfam" id="PF09229">
    <property type="entry name" value="Aha1_N"/>
    <property type="match status" value="1"/>
</dbReference>
<dbReference type="PANTHER" id="PTHR13009">
    <property type="entry name" value="HEAT SHOCK PROTEIN 90 HSP90 CO-CHAPERONE AHA-1"/>
    <property type="match status" value="1"/>
</dbReference>
<dbReference type="Gene3D" id="3.15.10.20">
    <property type="entry name" value="Activator of Hsp90 ATPase Aha1, N-terminal domain"/>
    <property type="match status" value="1"/>
</dbReference>
<dbReference type="GeneID" id="14924630"/>
<dbReference type="KEGG" id="acan:ACA1_072810"/>